<reference evidence="10" key="1">
    <citation type="submission" date="2022-10" db="EMBL/GenBank/DDBJ databases">
        <authorList>
            <person name="Chen Y."/>
            <person name="Dougan E. K."/>
            <person name="Chan C."/>
            <person name="Rhodes N."/>
            <person name="Thang M."/>
        </authorList>
    </citation>
    <scope>NUCLEOTIDE SEQUENCE</scope>
</reference>
<dbReference type="Proteomes" id="UP001152797">
    <property type="component" value="Unassembled WGS sequence"/>
</dbReference>
<dbReference type="InterPro" id="IPR011009">
    <property type="entry name" value="Kinase-like_dom_sf"/>
</dbReference>
<evidence type="ECO:0000313" key="10">
    <source>
        <dbReference type="EMBL" id="CAI4006322.1"/>
    </source>
</evidence>
<dbReference type="SUPFAM" id="SSF56112">
    <property type="entry name" value="Protein kinase-like (PK-like)"/>
    <property type="match status" value="1"/>
</dbReference>
<keyword evidence="5" id="KW-0418">Kinase</keyword>
<dbReference type="EMBL" id="CAMXCT030003798">
    <property type="protein sequence ID" value="CAL4793634.1"/>
    <property type="molecule type" value="Genomic_DNA"/>
</dbReference>
<proteinExistence type="predicted"/>
<dbReference type="PANTHER" id="PTHR43671:SF98">
    <property type="entry name" value="SERINE_THREONINE-PROTEIN KINASE NEK11"/>
    <property type="match status" value="1"/>
</dbReference>
<evidence type="ECO:0000256" key="1">
    <source>
        <dbReference type="ARBA" id="ARBA00012513"/>
    </source>
</evidence>
<dbReference type="Pfam" id="PF02230">
    <property type="entry name" value="Abhydrolase_2"/>
    <property type="match status" value="1"/>
</dbReference>
<keyword evidence="12" id="KW-1185">Reference proteome</keyword>
<dbReference type="Pfam" id="PF00069">
    <property type="entry name" value="Pkinase"/>
    <property type="match status" value="1"/>
</dbReference>
<evidence type="ECO:0000256" key="7">
    <source>
        <dbReference type="ARBA" id="ARBA00047899"/>
    </source>
</evidence>
<dbReference type="EMBL" id="CAMXCT010003798">
    <property type="protein sequence ID" value="CAI4006322.1"/>
    <property type="molecule type" value="Genomic_DNA"/>
</dbReference>
<dbReference type="InterPro" id="IPR003140">
    <property type="entry name" value="PLipase/COase/thioEstase"/>
</dbReference>
<evidence type="ECO:0000256" key="8">
    <source>
        <dbReference type="ARBA" id="ARBA00048679"/>
    </source>
</evidence>
<dbReference type="AlphaFoldDB" id="A0A9P1DAQ6"/>
<dbReference type="SUPFAM" id="SSF53474">
    <property type="entry name" value="alpha/beta-Hydrolases"/>
    <property type="match status" value="1"/>
</dbReference>
<comment type="catalytic activity">
    <reaction evidence="8">
        <text>L-seryl-[protein] + ATP = O-phospho-L-seryl-[protein] + ADP + H(+)</text>
        <dbReference type="Rhea" id="RHEA:17989"/>
        <dbReference type="Rhea" id="RHEA-COMP:9863"/>
        <dbReference type="Rhea" id="RHEA-COMP:11604"/>
        <dbReference type="ChEBI" id="CHEBI:15378"/>
        <dbReference type="ChEBI" id="CHEBI:29999"/>
        <dbReference type="ChEBI" id="CHEBI:30616"/>
        <dbReference type="ChEBI" id="CHEBI:83421"/>
        <dbReference type="ChEBI" id="CHEBI:456216"/>
        <dbReference type="EC" id="2.7.11.1"/>
    </reaction>
</comment>
<dbReference type="InterPro" id="IPR000719">
    <property type="entry name" value="Prot_kinase_dom"/>
</dbReference>
<dbReference type="SMART" id="SM00220">
    <property type="entry name" value="S_TKc"/>
    <property type="match status" value="1"/>
</dbReference>
<evidence type="ECO:0000313" key="11">
    <source>
        <dbReference type="EMBL" id="CAL1159697.1"/>
    </source>
</evidence>
<evidence type="ECO:0000256" key="2">
    <source>
        <dbReference type="ARBA" id="ARBA00022527"/>
    </source>
</evidence>
<dbReference type="GO" id="GO:0004674">
    <property type="term" value="F:protein serine/threonine kinase activity"/>
    <property type="evidence" value="ECO:0007669"/>
    <property type="project" value="UniProtKB-KW"/>
</dbReference>
<comment type="caution">
    <text evidence="10">The sequence shown here is derived from an EMBL/GenBank/DDBJ whole genome shotgun (WGS) entry which is preliminary data.</text>
</comment>
<dbReference type="PROSITE" id="PS00108">
    <property type="entry name" value="PROTEIN_KINASE_ST"/>
    <property type="match status" value="1"/>
</dbReference>
<dbReference type="Gene3D" id="1.10.510.10">
    <property type="entry name" value="Transferase(Phosphotransferase) domain 1"/>
    <property type="match status" value="1"/>
</dbReference>
<dbReference type="OrthoDB" id="2418081at2759"/>
<dbReference type="EC" id="2.7.11.1" evidence="1"/>
<protein>
    <recommendedName>
        <fullName evidence="1">non-specific serine/threonine protein kinase</fullName>
        <ecNumber evidence="1">2.7.11.1</ecNumber>
    </recommendedName>
</protein>
<dbReference type="Gene3D" id="3.40.50.1820">
    <property type="entry name" value="alpha/beta hydrolase"/>
    <property type="match status" value="1"/>
</dbReference>
<keyword evidence="6" id="KW-0067">ATP-binding</keyword>
<dbReference type="InterPro" id="IPR008271">
    <property type="entry name" value="Ser/Thr_kinase_AS"/>
</dbReference>
<evidence type="ECO:0000256" key="5">
    <source>
        <dbReference type="ARBA" id="ARBA00022777"/>
    </source>
</evidence>
<evidence type="ECO:0000313" key="12">
    <source>
        <dbReference type="Proteomes" id="UP001152797"/>
    </source>
</evidence>
<gene>
    <name evidence="10" type="ORF">C1SCF055_LOCUS31968</name>
</gene>
<dbReference type="InterPro" id="IPR050660">
    <property type="entry name" value="NEK_Ser/Thr_kinase"/>
</dbReference>
<dbReference type="GO" id="GO:0005524">
    <property type="term" value="F:ATP binding"/>
    <property type="evidence" value="ECO:0007669"/>
    <property type="project" value="UniProtKB-KW"/>
</dbReference>
<dbReference type="EMBL" id="CAMXCT020003798">
    <property type="protein sequence ID" value="CAL1159697.1"/>
    <property type="molecule type" value="Genomic_DNA"/>
</dbReference>
<accession>A0A9P1DAQ6</accession>
<dbReference type="InterPro" id="IPR029058">
    <property type="entry name" value="AB_hydrolase_fold"/>
</dbReference>
<name>A0A9P1DAQ6_9DINO</name>
<organism evidence="10">
    <name type="scientific">Cladocopium goreaui</name>
    <dbReference type="NCBI Taxonomy" id="2562237"/>
    <lineage>
        <taxon>Eukaryota</taxon>
        <taxon>Sar</taxon>
        <taxon>Alveolata</taxon>
        <taxon>Dinophyceae</taxon>
        <taxon>Suessiales</taxon>
        <taxon>Symbiodiniaceae</taxon>
        <taxon>Cladocopium</taxon>
    </lineage>
</organism>
<keyword evidence="4" id="KW-0547">Nucleotide-binding</keyword>
<feature type="domain" description="Protein kinase" evidence="9">
    <location>
        <begin position="1"/>
        <end position="230"/>
    </location>
</feature>
<reference evidence="11" key="2">
    <citation type="submission" date="2024-04" db="EMBL/GenBank/DDBJ databases">
        <authorList>
            <person name="Chen Y."/>
            <person name="Shah S."/>
            <person name="Dougan E. K."/>
            <person name="Thang M."/>
            <person name="Chan C."/>
        </authorList>
    </citation>
    <scope>NUCLEOTIDE SEQUENCE [LARGE SCALE GENOMIC DNA]</scope>
</reference>
<dbReference type="PROSITE" id="PS50011">
    <property type="entry name" value="PROTEIN_KINASE_DOM"/>
    <property type="match status" value="1"/>
</dbReference>
<feature type="non-terminal residue" evidence="10">
    <location>
        <position position="1"/>
    </location>
</feature>
<comment type="catalytic activity">
    <reaction evidence="7">
        <text>L-threonyl-[protein] + ATP = O-phospho-L-threonyl-[protein] + ADP + H(+)</text>
        <dbReference type="Rhea" id="RHEA:46608"/>
        <dbReference type="Rhea" id="RHEA-COMP:11060"/>
        <dbReference type="Rhea" id="RHEA-COMP:11605"/>
        <dbReference type="ChEBI" id="CHEBI:15378"/>
        <dbReference type="ChEBI" id="CHEBI:30013"/>
        <dbReference type="ChEBI" id="CHEBI:30616"/>
        <dbReference type="ChEBI" id="CHEBI:61977"/>
        <dbReference type="ChEBI" id="CHEBI:456216"/>
        <dbReference type="EC" id="2.7.11.1"/>
    </reaction>
</comment>
<dbReference type="GO" id="GO:0016787">
    <property type="term" value="F:hydrolase activity"/>
    <property type="evidence" value="ECO:0007669"/>
    <property type="project" value="InterPro"/>
</dbReference>
<evidence type="ECO:0000256" key="4">
    <source>
        <dbReference type="ARBA" id="ARBA00022741"/>
    </source>
</evidence>
<evidence type="ECO:0000259" key="9">
    <source>
        <dbReference type="PROSITE" id="PS50011"/>
    </source>
</evidence>
<evidence type="ECO:0000256" key="3">
    <source>
        <dbReference type="ARBA" id="ARBA00022679"/>
    </source>
</evidence>
<evidence type="ECO:0000256" key="6">
    <source>
        <dbReference type="ARBA" id="ARBA00022840"/>
    </source>
</evidence>
<keyword evidence="3" id="KW-0808">Transferase</keyword>
<dbReference type="PANTHER" id="PTHR43671">
    <property type="entry name" value="SERINE/THREONINE-PROTEIN KINASE NEK"/>
    <property type="match status" value="1"/>
</dbReference>
<keyword evidence="2" id="KW-0723">Serine/threonine-protein kinase</keyword>
<sequence>SKDSELATQEAWLLQRIRHPHIVRFLDLVVDKGQMRIVMQLMEGDLAQAITRRREMSLDGFPEDQLWRWLRHLSSALAFLHRVKILHRDVKPANIFLSKSSDAILGDFSIAKVLSGALAATQIGTPGYLAPEVWLGHRYGPRSDVFSLGCSIFEAAELQRAFSAMAAEVCRPCPLRRSAAALSDALRNLLRRMLEKTPRKRPGALEVLARVKAARFGAEMNSSHMDMPWIWGIDLHSESRRPMGRGRNALLVGGLTLLQVSDFTSRSLTVLSGPIKPKPAQDVAAKHQKDVAQEVLEGGEVVDPLPGHKHECTLIYLHGCSCNAAQYLEDGWELPWTGKERWPGLRTVLPDAKVMRQPWGDEEPSWHGYVRRSSNKVGNFSTLEQTRDRLAHLVYSEVERLHGQGHRVFLGGASQGCTVALDTYLLQARKLLLGGFVGSVGFMPTDRQGFRGASQALEKIINSHQQRHRPIWLQCATDDDELVPWRSDVKPSLHRAIGRLPGLHVKEVEGRGHILDE</sequence>